<evidence type="ECO:0000313" key="2">
    <source>
        <dbReference type="Proteomes" id="UP001179361"/>
    </source>
</evidence>
<accession>A0ABS8QB07</accession>
<proteinExistence type="predicted"/>
<gene>
    <name evidence="1" type="ORF">LQ564_21755</name>
</gene>
<name>A0ABS8QB07_9BURK</name>
<reference evidence="1" key="1">
    <citation type="submission" date="2021-11" db="EMBL/GenBank/DDBJ databases">
        <title>The complete genome of Massilia sp sp. G4R7.</title>
        <authorList>
            <person name="Liu L."/>
            <person name="Yue J."/>
            <person name="Yuan J."/>
            <person name="Yang F."/>
            <person name="Li L."/>
        </authorList>
    </citation>
    <scope>NUCLEOTIDE SEQUENCE</scope>
    <source>
        <strain evidence="1">G4R7</strain>
    </source>
</reference>
<dbReference type="RefSeq" id="WP_231060198.1">
    <property type="nucleotide sequence ID" value="NZ_JAJNOC010000009.1"/>
</dbReference>
<keyword evidence="2" id="KW-1185">Reference proteome</keyword>
<protein>
    <submittedName>
        <fullName evidence="1">Uncharacterized protein</fullName>
    </submittedName>
</protein>
<organism evidence="1 2">
    <name type="scientific">Massilia phyllostachyos</name>
    <dbReference type="NCBI Taxonomy" id="2898585"/>
    <lineage>
        <taxon>Bacteria</taxon>
        <taxon>Pseudomonadati</taxon>
        <taxon>Pseudomonadota</taxon>
        <taxon>Betaproteobacteria</taxon>
        <taxon>Burkholderiales</taxon>
        <taxon>Oxalobacteraceae</taxon>
        <taxon>Telluria group</taxon>
        <taxon>Massilia</taxon>
    </lineage>
</organism>
<sequence>MKPERLRDPQALPPAFAERGAALAERYDTALASFQTGEGAASSADIAALLADAEAFIRAMQAAGAE</sequence>
<evidence type="ECO:0000313" key="1">
    <source>
        <dbReference type="EMBL" id="MCD2518929.1"/>
    </source>
</evidence>
<dbReference type="Proteomes" id="UP001179361">
    <property type="component" value="Unassembled WGS sequence"/>
</dbReference>
<comment type="caution">
    <text evidence="1">The sequence shown here is derived from an EMBL/GenBank/DDBJ whole genome shotgun (WGS) entry which is preliminary data.</text>
</comment>
<dbReference type="EMBL" id="JAJNOC010000009">
    <property type="protein sequence ID" value="MCD2518929.1"/>
    <property type="molecule type" value="Genomic_DNA"/>
</dbReference>